<organism evidence="2">
    <name type="scientific">Phenylobacterium glaciei</name>
    <dbReference type="NCBI Taxonomy" id="2803784"/>
    <lineage>
        <taxon>Bacteria</taxon>
        <taxon>Pseudomonadati</taxon>
        <taxon>Pseudomonadota</taxon>
        <taxon>Alphaproteobacteria</taxon>
        <taxon>Caulobacterales</taxon>
        <taxon>Caulobacteraceae</taxon>
        <taxon>Phenylobacterium</taxon>
    </lineage>
</organism>
<evidence type="ECO:0000313" key="2">
    <source>
        <dbReference type="EMBL" id="QQZ51100.1"/>
    </source>
</evidence>
<protein>
    <recommendedName>
        <fullName evidence="3">ABC transmembrane type-1 domain-containing protein</fullName>
    </recommendedName>
</protein>
<feature type="compositionally biased region" description="Low complexity" evidence="1">
    <location>
        <begin position="41"/>
        <end position="72"/>
    </location>
</feature>
<accession>A0A974P668</accession>
<evidence type="ECO:0000256" key="1">
    <source>
        <dbReference type="SAM" id="MobiDB-lite"/>
    </source>
</evidence>
<feature type="region of interest" description="Disordered" evidence="1">
    <location>
        <begin position="40"/>
        <end position="100"/>
    </location>
</feature>
<evidence type="ECO:0008006" key="3">
    <source>
        <dbReference type="Google" id="ProtNLM"/>
    </source>
</evidence>
<proteinExistence type="predicted"/>
<name>A0A974P668_9CAUL</name>
<sequence>MVLRYGLAPQVIPVMTSQVLFFLESNFRHAAVLGIVGAGVSDSSWRSGSASSPSTRWCSSSASTCSASRRWTPSPSSSGSAWPEDRETAPAGPRRRASRR</sequence>
<dbReference type="EMBL" id="CP068570">
    <property type="protein sequence ID" value="QQZ51100.1"/>
    <property type="molecule type" value="Genomic_DNA"/>
</dbReference>
<gene>
    <name evidence="2" type="ORF">JKL49_08075</name>
</gene>
<reference evidence="2" key="1">
    <citation type="submission" date="2021-01" db="EMBL/GenBank/DDBJ databases">
        <title>Genome sequence of Phenylobacterium sp. 20VBR1 isolated from a valley glaceir, Ny-Alesund, Svalbard.</title>
        <authorList>
            <person name="Thomas F.A."/>
            <person name="Krishnan K.P."/>
            <person name="Sinha R.K."/>
        </authorList>
    </citation>
    <scope>NUCLEOTIDE SEQUENCE</scope>
    <source>
        <strain evidence="2">20VBR1</strain>
    </source>
</reference>
<dbReference type="AlphaFoldDB" id="A0A974P668"/>